<dbReference type="Proteomes" id="UP000501191">
    <property type="component" value="Segment"/>
</dbReference>
<name>A0A6M2YTE7_9CAUD</name>
<dbReference type="RefSeq" id="YP_010050772.1">
    <property type="nucleotide sequence ID" value="NC_054433.1"/>
</dbReference>
<proteinExistence type="predicted"/>
<evidence type="ECO:0000313" key="1">
    <source>
        <dbReference type="EMBL" id="QEA10839.1"/>
    </source>
</evidence>
<dbReference type="GeneID" id="63911507"/>
<protein>
    <recommendedName>
        <fullName evidence="3">Ferredoxin</fullName>
    </recommendedName>
</protein>
<organism evidence="1 2">
    <name type="scientific">Mycobacterium phage Weirdo19</name>
    <dbReference type="NCBI Taxonomy" id="2601610"/>
    <lineage>
        <taxon>Viruses</taxon>
        <taxon>Duplodnaviria</taxon>
        <taxon>Heunggongvirae</taxon>
        <taxon>Uroviricota</taxon>
        <taxon>Caudoviricetes</taxon>
        <taxon>Rosariovirus</taxon>
        <taxon>Rosariovirus Weirdo19ES</taxon>
    </lineage>
</organism>
<dbReference type="EMBL" id="MN103533">
    <property type="protein sequence ID" value="QEA10839.1"/>
    <property type="molecule type" value="Genomic_DNA"/>
</dbReference>
<dbReference type="KEGG" id="vg:63911507"/>
<sequence length="79" mass="8774">MDAAIINAAVDEYDERTYPSAPIEPDSPCVCGHYFDEHANRAASRLGCCAIVEVHERTVYCTCIEFELDEELSNGDPYA</sequence>
<evidence type="ECO:0000313" key="2">
    <source>
        <dbReference type="Proteomes" id="UP000501191"/>
    </source>
</evidence>
<reference evidence="1 2" key="1">
    <citation type="journal article" date="2020" name="PLoS ONE">
        <title>Weirdo19ES is a novel singleton mycobacteriophage that selects for glycolipid deficient phage-resistant M. smegmatis mutants.</title>
        <authorList>
            <person name="Suarez C.A."/>
            <person name="Franceschelli J.J."/>
            <person name="Tasselli S.E."/>
            <person name="Morbidoni H.R."/>
        </authorList>
    </citation>
    <scope>NUCLEOTIDE SEQUENCE [LARGE SCALE GENOMIC DNA]</scope>
</reference>
<evidence type="ECO:0008006" key="3">
    <source>
        <dbReference type="Google" id="ProtNLM"/>
    </source>
</evidence>
<keyword evidence="2" id="KW-1185">Reference proteome</keyword>
<accession>A0A6M2YTE7</accession>